<feature type="transmembrane region" description="Helical" evidence="1">
    <location>
        <begin position="55"/>
        <end position="73"/>
    </location>
</feature>
<dbReference type="Pfam" id="PF20010">
    <property type="entry name" value="Collagen_trimer"/>
    <property type="match status" value="1"/>
</dbReference>
<organism evidence="3 4">
    <name type="scientific">Cotesia typhae</name>
    <dbReference type="NCBI Taxonomy" id="2053667"/>
    <lineage>
        <taxon>Eukaryota</taxon>
        <taxon>Metazoa</taxon>
        <taxon>Ecdysozoa</taxon>
        <taxon>Arthropoda</taxon>
        <taxon>Hexapoda</taxon>
        <taxon>Insecta</taxon>
        <taxon>Pterygota</taxon>
        <taxon>Neoptera</taxon>
        <taxon>Endopterygota</taxon>
        <taxon>Hymenoptera</taxon>
        <taxon>Apocrita</taxon>
        <taxon>Ichneumonoidea</taxon>
        <taxon>Braconidae</taxon>
        <taxon>Microgastrinae</taxon>
        <taxon>Cotesia</taxon>
    </lineage>
</organism>
<keyword evidence="1" id="KW-0812">Transmembrane</keyword>
<evidence type="ECO:0000256" key="1">
    <source>
        <dbReference type="SAM" id="Phobius"/>
    </source>
</evidence>
<protein>
    <recommendedName>
        <fullName evidence="2">Collagen type XV/XVIII trimerization domain-containing protein</fullName>
    </recommendedName>
</protein>
<name>A0A8J5RFS7_9HYME</name>
<reference evidence="3" key="2">
    <citation type="submission" date="2021-04" db="EMBL/GenBank/DDBJ databases">
        <title>Genome-wide patterns of bracovirus chromosomal integration into multiple host tissues during parasitism.</title>
        <authorList>
            <person name="Chebbi M.A.C."/>
        </authorList>
    </citation>
    <scope>NUCLEOTIDE SEQUENCE</scope>
    <source>
        <tissue evidence="3">Whole body</tissue>
    </source>
</reference>
<sequence length="226" mass="25528">MAYLGYQVKMVNEAYQVHQDLLVLLVYHLLVKRVNQGLVEATILEKKIIMDLVQVYFFLLNVIQFILIIANYSTAYMQPGSRSNIEELKVIQELKQLKDLKDYLGRIGAIRNIYESTTKIVPGAVTFQNTDAMIKMSTISPVGTLAYIIDEEALLVRVNNGWQYIAYVYQLGTLLSTSTQATVTPALYNPPFEASNLINQLPIRTDGSGVSIIFYSLKLSFLECID</sequence>
<dbReference type="AlphaFoldDB" id="A0A8J5RFS7"/>
<dbReference type="Proteomes" id="UP000729913">
    <property type="component" value="Unassembled WGS sequence"/>
</dbReference>
<keyword evidence="4" id="KW-1185">Reference proteome</keyword>
<keyword evidence="1" id="KW-1133">Transmembrane helix</keyword>
<accession>A0A8J5RFS7</accession>
<dbReference type="EMBL" id="JAAOIC020000039">
    <property type="protein sequence ID" value="KAG8038829.1"/>
    <property type="molecule type" value="Genomic_DNA"/>
</dbReference>
<evidence type="ECO:0000313" key="4">
    <source>
        <dbReference type="Proteomes" id="UP000729913"/>
    </source>
</evidence>
<reference evidence="3" key="1">
    <citation type="submission" date="2020-03" db="EMBL/GenBank/DDBJ databases">
        <authorList>
            <person name="Chebbi M.A."/>
            <person name="Drezen J.M."/>
        </authorList>
    </citation>
    <scope>NUCLEOTIDE SEQUENCE</scope>
    <source>
        <tissue evidence="3">Whole body</tissue>
    </source>
</reference>
<dbReference type="InterPro" id="IPR045463">
    <property type="entry name" value="XV/XVIII_trimerization_dom"/>
</dbReference>
<comment type="caution">
    <text evidence="3">The sequence shown here is derived from an EMBL/GenBank/DDBJ whole genome shotgun (WGS) entry which is preliminary data.</text>
</comment>
<proteinExistence type="predicted"/>
<keyword evidence="1" id="KW-0472">Membrane</keyword>
<dbReference type="OrthoDB" id="5983381at2759"/>
<evidence type="ECO:0000313" key="3">
    <source>
        <dbReference type="EMBL" id="KAG8038829.1"/>
    </source>
</evidence>
<gene>
    <name evidence="3" type="ORF">G9C98_003136</name>
</gene>
<feature type="domain" description="Collagen type XV/XVIII trimerization" evidence="2">
    <location>
        <begin position="124"/>
        <end position="173"/>
    </location>
</feature>
<evidence type="ECO:0000259" key="2">
    <source>
        <dbReference type="Pfam" id="PF20010"/>
    </source>
</evidence>